<feature type="transmembrane region" description="Helical" evidence="7">
    <location>
        <begin position="104"/>
        <end position="125"/>
    </location>
</feature>
<evidence type="ECO:0000256" key="1">
    <source>
        <dbReference type="ARBA" id="ARBA00004141"/>
    </source>
</evidence>
<gene>
    <name evidence="9" type="ORF">DSTB1V02_LOCUS7380</name>
</gene>
<feature type="compositionally biased region" description="Low complexity" evidence="8">
    <location>
        <begin position="562"/>
        <end position="577"/>
    </location>
</feature>
<keyword evidence="4 7" id="KW-0812">Transmembrane</keyword>
<dbReference type="InterPro" id="IPR036259">
    <property type="entry name" value="MFS_trans_sf"/>
</dbReference>
<dbReference type="Proteomes" id="UP000677054">
    <property type="component" value="Unassembled WGS sequence"/>
</dbReference>
<dbReference type="EMBL" id="LR901009">
    <property type="protein sequence ID" value="CAD7247550.1"/>
    <property type="molecule type" value="Genomic_DNA"/>
</dbReference>
<evidence type="ECO:0000313" key="9">
    <source>
        <dbReference type="EMBL" id="CAD7247550.1"/>
    </source>
</evidence>
<keyword evidence="3 7" id="KW-0813">Transport</keyword>
<keyword evidence="5 7" id="KW-1133">Transmembrane helix</keyword>
<evidence type="ECO:0000313" key="10">
    <source>
        <dbReference type="Proteomes" id="UP000677054"/>
    </source>
</evidence>
<feature type="compositionally biased region" description="Low complexity" evidence="8">
    <location>
        <begin position="249"/>
        <end position="263"/>
    </location>
</feature>
<feature type="region of interest" description="Disordered" evidence="8">
    <location>
        <begin position="558"/>
        <end position="577"/>
    </location>
</feature>
<dbReference type="AlphaFoldDB" id="A0A7R8XDD9"/>
<dbReference type="InterPro" id="IPR009716">
    <property type="entry name" value="Ferroportin-1"/>
</dbReference>
<dbReference type="EMBL" id="CAJPEV010001492">
    <property type="protein sequence ID" value="CAG0892948.1"/>
    <property type="molecule type" value="Genomic_DNA"/>
</dbReference>
<sequence length="577" mass="61404">MAPGHLLAKAYASHTLSAWGDRMWTFAIGLFLVQLTPGSLRLTAVYGIVVACTILLFCSSTGNWVDRAPRLRAAQVALAANNLTIALCAAGVCLLFVYRPRWEGTWAVAVAETAVIALAAVAALASETSKIIVQRDWVVVIAGGDNNQLANMNAVFRTIDQTTYVLAPTLVGAVMSFWKPAGAAVFLAAWNLLSVIFEYGLLRAIFRALPELAHKTAIDDDAPRSIGSDLPDPHEEVPAPPTTAPPTTAPATTAPPTTAPATTAPPKQILRSLAAWKHYFSHPVFPAAFGLAALYMTVLGFDSITQGYLYSQGVAEWLVGLLTGVGALTGLLGAVAFPSVRRRLGIERTGLSGFGLESFSLCFCVAAVFTPGSPFQWDYLWDPAPSNSTAEPTGNATATGAETGTNSAIADVTISLALFVTGIISARFALKESDSHQFCIFGPGEGLWLADLSVTQIIQEKVEEARRGSFSGVQSSMNMVMDLVKYGLVAGLPGPQTFGYLVVASFLFVCLGWLSFGIYSRRQRGHLLPHLESLVPCLRKAESLRYQQMKAGGYGTIRVPEESSLGSGPEESTPLLS</sequence>
<organism evidence="9">
    <name type="scientific">Darwinula stevensoni</name>
    <dbReference type="NCBI Taxonomy" id="69355"/>
    <lineage>
        <taxon>Eukaryota</taxon>
        <taxon>Metazoa</taxon>
        <taxon>Ecdysozoa</taxon>
        <taxon>Arthropoda</taxon>
        <taxon>Crustacea</taxon>
        <taxon>Oligostraca</taxon>
        <taxon>Ostracoda</taxon>
        <taxon>Podocopa</taxon>
        <taxon>Podocopida</taxon>
        <taxon>Darwinulocopina</taxon>
        <taxon>Darwinuloidea</taxon>
        <taxon>Darwinulidae</taxon>
        <taxon>Darwinula</taxon>
    </lineage>
</organism>
<name>A0A7R8XDD9_9CRUS</name>
<comment type="similarity">
    <text evidence="2 7">Belongs to the ferroportin (FP) (TC 2.A.100) family. SLC40A subfamily.</text>
</comment>
<dbReference type="Gene3D" id="1.20.1250.20">
    <property type="entry name" value="MFS general substrate transporter like domains"/>
    <property type="match status" value="1"/>
</dbReference>
<keyword evidence="10" id="KW-1185">Reference proteome</keyword>
<protein>
    <recommendedName>
        <fullName evidence="7">Solute carrier family 40 member</fullName>
    </recommendedName>
</protein>
<evidence type="ECO:0000256" key="6">
    <source>
        <dbReference type="ARBA" id="ARBA00023136"/>
    </source>
</evidence>
<keyword evidence="7" id="KW-0406">Ion transport</keyword>
<evidence type="ECO:0000256" key="8">
    <source>
        <dbReference type="SAM" id="MobiDB-lite"/>
    </source>
</evidence>
<dbReference type="SUPFAM" id="SSF103473">
    <property type="entry name" value="MFS general substrate transporter"/>
    <property type="match status" value="1"/>
</dbReference>
<evidence type="ECO:0000256" key="3">
    <source>
        <dbReference type="ARBA" id="ARBA00022448"/>
    </source>
</evidence>
<proteinExistence type="inferred from homology"/>
<dbReference type="CDD" id="cd17480">
    <property type="entry name" value="MFS_SLC40A1_like"/>
    <property type="match status" value="1"/>
</dbReference>
<dbReference type="Pfam" id="PF06963">
    <property type="entry name" value="FPN1"/>
    <property type="match status" value="1"/>
</dbReference>
<feature type="transmembrane region" description="Helical" evidence="7">
    <location>
        <begin position="317"/>
        <end position="337"/>
    </location>
</feature>
<keyword evidence="6 7" id="KW-0472">Membrane</keyword>
<feature type="transmembrane region" description="Helical" evidence="7">
    <location>
        <begin position="77"/>
        <end position="98"/>
    </location>
</feature>
<feature type="region of interest" description="Disordered" evidence="8">
    <location>
        <begin position="223"/>
        <end position="263"/>
    </location>
</feature>
<feature type="transmembrane region" description="Helical" evidence="7">
    <location>
        <begin position="44"/>
        <end position="65"/>
    </location>
</feature>
<feature type="transmembrane region" description="Helical" evidence="7">
    <location>
        <begin position="349"/>
        <end position="369"/>
    </location>
</feature>
<evidence type="ECO:0000256" key="4">
    <source>
        <dbReference type="ARBA" id="ARBA00022692"/>
    </source>
</evidence>
<evidence type="ECO:0000256" key="2">
    <source>
        <dbReference type="ARBA" id="ARBA00006279"/>
    </source>
</evidence>
<accession>A0A7R8XDD9</accession>
<dbReference type="GO" id="GO:0005381">
    <property type="term" value="F:iron ion transmembrane transporter activity"/>
    <property type="evidence" value="ECO:0007669"/>
    <property type="project" value="UniProtKB-UniRule"/>
</dbReference>
<evidence type="ECO:0000256" key="5">
    <source>
        <dbReference type="ARBA" id="ARBA00022989"/>
    </source>
</evidence>
<dbReference type="PANTHER" id="PTHR11660:SF57">
    <property type="entry name" value="SOLUTE CARRIER FAMILY 40 MEMBER"/>
    <property type="match status" value="1"/>
</dbReference>
<feature type="compositionally biased region" description="Pro residues" evidence="8">
    <location>
        <begin position="238"/>
        <end position="248"/>
    </location>
</feature>
<comment type="function">
    <text evidence="7">May be involved in iron transport and iron homeostasis.</text>
</comment>
<comment type="subcellular location">
    <subcellularLocation>
        <location evidence="1 7">Membrane</location>
        <topology evidence="1 7">Multi-pass membrane protein</topology>
    </subcellularLocation>
</comment>
<feature type="transmembrane region" description="Helical" evidence="7">
    <location>
        <begin position="498"/>
        <end position="519"/>
    </location>
</feature>
<feature type="transmembrane region" description="Helical" evidence="7">
    <location>
        <begin position="279"/>
        <end position="297"/>
    </location>
</feature>
<reference evidence="9" key="1">
    <citation type="submission" date="2020-11" db="EMBL/GenBank/DDBJ databases">
        <authorList>
            <person name="Tran Van P."/>
        </authorList>
    </citation>
    <scope>NUCLEOTIDE SEQUENCE</scope>
</reference>
<comment type="caution">
    <text evidence="7">Lacks conserved residue(s) required for the propagation of feature annotation.</text>
</comment>
<dbReference type="PANTHER" id="PTHR11660">
    <property type="entry name" value="SOLUTE CARRIER FAMILY 40 MEMBER"/>
    <property type="match status" value="1"/>
</dbReference>
<dbReference type="OrthoDB" id="648861at2759"/>
<dbReference type="GO" id="GO:0016020">
    <property type="term" value="C:membrane"/>
    <property type="evidence" value="ECO:0007669"/>
    <property type="project" value="UniProtKB-SubCell"/>
</dbReference>
<evidence type="ECO:0000256" key="7">
    <source>
        <dbReference type="RuleBase" id="RU365065"/>
    </source>
</evidence>